<proteinExistence type="predicted"/>
<evidence type="ECO:0000313" key="1">
    <source>
        <dbReference type="EMBL" id="GAH90254.1"/>
    </source>
</evidence>
<sequence length="153" mass="17072">MLKSGGGGFNQELHKGPHVAPIMAASGSGHDNYVGWGVFLGIFKNHKLITPHTVDLLGYENLEFWTKTPIDLKVEIQQDNTEGTKSSPCLISDYGWNSSLPDVWQKVTIPKSAFRNVDLTKIFCPFMITGRGSKITFYVDAVMWIPRKANETK</sequence>
<dbReference type="AlphaFoldDB" id="X1KJD2"/>
<gene>
    <name evidence="1" type="ORF">S06H3_05785</name>
</gene>
<comment type="caution">
    <text evidence="1">The sequence shown here is derived from an EMBL/GenBank/DDBJ whole genome shotgun (WGS) entry which is preliminary data.</text>
</comment>
<accession>X1KJD2</accession>
<dbReference type="InterPro" id="IPR008979">
    <property type="entry name" value="Galactose-bd-like_sf"/>
</dbReference>
<name>X1KJD2_9ZZZZ</name>
<organism evidence="1">
    <name type="scientific">marine sediment metagenome</name>
    <dbReference type="NCBI Taxonomy" id="412755"/>
    <lineage>
        <taxon>unclassified sequences</taxon>
        <taxon>metagenomes</taxon>
        <taxon>ecological metagenomes</taxon>
    </lineage>
</organism>
<protein>
    <submittedName>
        <fullName evidence="1">Uncharacterized protein</fullName>
    </submittedName>
</protein>
<dbReference type="Gene3D" id="2.60.120.430">
    <property type="entry name" value="Galactose-binding lectin"/>
    <property type="match status" value="1"/>
</dbReference>
<reference evidence="1" key="1">
    <citation type="journal article" date="2014" name="Front. Microbiol.">
        <title>High frequency of phylogenetically diverse reductive dehalogenase-homologous genes in deep subseafloor sedimentary metagenomes.</title>
        <authorList>
            <person name="Kawai M."/>
            <person name="Futagami T."/>
            <person name="Toyoda A."/>
            <person name="Takaki Y."/>
            <person name="Nishi S."/>
            <person name="Hori S."/>
            <person name="Arai W."/>
            <person name="Tsubouchi T."/>
            <person name="Morono Y."/>
            <person name="Uchiyama I."/>
            <person name="Ito T."/>
            <person name="Fujiyama A."/>
            <person name="Inagaki F."/>
            <person name="Takami H."/>
        </authorList>
    </citation>
    <scope>NUCLEOTIDE SEQUENCE</scope>
    <source>
        <strain evidence="1">Expedition CK06-06</strain>
    </source>
</reference>
<dbReference type="EMBL" id="BARV01002181">
    <property type="protein sequence ID" value="GAH90254.1"/>
    <property type="molecule type" value="Genomic_DNA"/>
</dbReference>
<dbReference type="SUPFAM" id="SSF49785">
    <property type="entry name" value="Galactose-binding domain-like"/>
    <property type="match status" value="1"/>
</dbReference>